<sequence>MPPPMENKTLIILGMHRSGTSLITNWLHKCGLQVGETLMEAGVGNKEGHFEDTEFYKMHMEILRDNNLNESGIINQKVNYLSSYHKEKIKGIIRVKNKLFGQWGWKDPRTCLFLKHYRELLPQAYYLVVVRDYHSVVVSLLKRTMAELDLHYDTQKGPLSRLAWYKVRRKLFYHRFCRKHASYFLNSWIFYNENILENIKNMSDKRFLIVDYDMLKTKDKDVLTFLNTNWHFSLNYSKFSGVYKDSLLSKSFDVEDYIDDKLLIGKANGVMKKLMNYAPDIRHECNAPSFNAEVLLS</sequence>
<evidence type="ECO:0008006" key="3">
    <source>
        <dbReference type="Google" id="ProtNLM"/>
    </source>
</evidence>
<protein>
    <recommendedName>
        <fullName evidence="3">Sulfotransferase domain protein</fullName>
    </recommendedName>
</protein>
<dbReference type="KEGG" id="mgot:MgSA37_01780"/>
<dbReference type="EMBL" id="AP017313">
    <property type="protein sequence ID" value="BAU53611.1"/>
    <property type="molecule type" value="Genomic_DNA"/>
</dbReference>
<dbReference type="Pfam" id="PF13469">
    <property type="entry name" value="Sulfotransfer_3"/>
    <property type="match status" value="1"/>
</dbReference>
<dbReference type="AlphaFoldDB" id="A0A0X8X0W6"/>
<evidence type="ECO:0000313" key="2">
    <source>
        <dbReference type="Proteomes" id="UP000218263"/>
    </source>
</evidence>
<organism evidence="1 2">
    <name type="scientific">Mucilaginibacter gotjawali</name>
    <dbReference type="NCBI Taxonomy" id="1550579"/>
    <lineage>
        <taxon>Bacteria</taxon>
        <taxon>Pseudomonadati</taxon>
        <taxon>Bacteroidota</taxon>
        <taxon>Sphingobacteriia</taxon>
        <taxon>Sphingobacteriales</taxon>
        <taxon>Sphingobacteriaceae</taxon>
        <taxon>Mucilaginibacter</taxon>
    </lineage>
</organism>
<dbReference type="Proteomes" id="UP000218263">
    <property type="component" value="Chromosome"/>
</dbReference>
<keyword evidence="2" id="KW-1185">Reference proteome</keyword>
<dbReference type="Gene3D" id="3.40.50.300">
    <property type="entry name" value="P-loop containing nucleotide triphosphate hydrolases"/>
    <property type="match status" value="1"/>
</dbReference>
<accession>A0A0X8X0W6</accession>
<dbReference type="InterPro" id="IPR027417">
    <property type="entry name" value="P-loop_NTPase"/>
</dbReference>
<reference evidence="1 2" key="1">
    <citation type="submission" date="2015-12" db="EMBL/GenBank/DDBJ databases">
        <title>Genome sequence of Mucilaginibacter gotjawali.</title>
        <authorList>
            <person name="Lee J.S."/>
            <person name="Lee K.C."/>
            <person name="Kim K.K."/>
            <person name="Lee B.W."/>
        </authorList>
    </citation>
    <scope>NUCLEOTIDE SEQUENCE [LARGE SCALE GENOMIC DNA]</scope>
    <source>
        <strain evidence="1 2">SA3-7</strain>
    </source>
</reference>
<gene>
    <name evidence="1" type="ORF">MgSA37_01780</name>
</gene>
<evidence type="ECO:0000313" key="1">
    <source>
        <dbReference type="EMBL" id="BAU53611.1"/>
    </source>
</evidence>
<dbReference type="SUPFAM" id="SSF52540">
    <property type="entry name" value="P-loop containing nucleoside triphosphate hydrolases"/>
    <property type="match status" value="1"/>
</dbReference>
<proteinExistence type="predicted"/>
<name>A0A0X8X0W6_9SPHI</name>